<dbReference type="GO" id="GO:0005509">
    <property type="term" value="F:calcium ion binding"/>
    <property type="evidence" value="ECO:0007669"/>
    <property type="project" value="InterPro"/>
</dbReference>
<dbReference type="SUPFAM" id="SSF47473">
    <property type="entry name" value="EF-hand"/>
    <property type="match status" value="1"/>
</dbReference>
<gene>
    <name evidence="3" type="ORF">P5673_016174</name>
</gene>
<comment type="caution">
    <text evidence="3">The sequence shown here is derived from an EMBL/GenBank/DDBJ whole genome shotgun (WGS) entry which is preliminary data.</text>
</comment>
<accession>A0AAD9QGR4</accession>
<evidence type="ECO:0000313" key="4">
    <source>
        <dbReference type="Proteomes" id="UP001249851"/>
    </source>
</evidence>
<dbReference type="InterPro" id="IPR018247">
    <property type="entry name" value="EF_Hand_1_Ca_BS"/>
</dbReference>
<protein>
    <recommendedName>
        <fullName evidence="2">EF-hand domain-containing protein</fullName>
    </recommendedName>
</protein>
<reference evidence="3" key="2">
    <citation type="journal article" date="2023" name="Science">
        <title>Genomic signatures of disease resistance in endangered staghorn corals.</title>
        <authorList>
            <person name="Vollmer S.V."/>
            <person name="Selwyn J.D."/>
            <person name="Despard B.A."/>
            <person name="Roesel C.L."/>
        </authorList>
    </citation>
    <scope>NUCLEOTIDE SEQUENCE</scope>
    <source>
        <strain evidence="3">K2</strain>
    </source>
</reference>
<keyword evidence="1" id="KW-0106">Calcium</keyword>
<dbReference type="InterPro" id="IPR002048">
    <property type="entry name" value="EF_hand_dom"/>
</dbReference>
<organism evidence="3 4">
    <name type="scientific">Acropora cervicornis</name>
    <name type="common">Staghorn coral</name>
    <dbReference type="NCBI Taxonomy" id="6130"/>
    <lineage>
        <taxon>Eukaryota</taxon>
        <taxon>Metazoa</taxon>
        <taxon>Cnidaria</taxon>
        <taxon>Anthozoa</taxon>
        <taxon>Hexacorallia</taxon>
        <taxon>Scleractinia</taxon>
        <taxon>Astrocoeniina</taxon>
        <taxon>Acroporidae</taxon>
        <taxon>Acropora</taxon>
    </lineage>
</organism>
<dbReference type="EMBL" id="JARQWQ010000034">
    <property type="protein sequence ID" value="KAK2561041.1"/>
    <property type="molecule type" value="Genomic_DNA"/>
</dbReference>
<reference evidence="3" key="1">
    <citation type="journal article" date="2023" name="G3 (Bethesda)">
        <title>Whole genome assembly and annotation of the endangered Caribbean coral Acropora cervicornis.</title>
        <authorList>
            <person name="Selwyn J.D."/>
            <person name="Vollmer S.V."/>
        </authorList>
    </citation>
    <scope>NUCLEOTIDE SEQUENCE</scope>
    <source>
        <strain evidence="3">K2</strain>
    </source>
</reference>
<evidence type="ECO:0000256" key="1">
    <source>
        <dbReference type="ARBA" id="ARBA00022837"/>
    </source>
</evidence>
<feature type="domain" description="EF-hand" evidence="2">
    <location>
        <begin position="11"/>
        <end position="46"/>
    </location>
</feature>
<dbReference type="Proteomes" id="UP001249851">
    <property type="component" value="Unassembled WGS sequence"/>
</dbReference>
<proteinExistence type="predicted"/>
<evidence type="ECO:0000259" key="2">
    <source>
        <dbReference type="PROSITE" id="PS50222"/>
    </source>
</evidence>
<dbReference type="AlphaFoldDB" id="A0AAD9QGR4"/>
<dbReference type="PROSITE" id="PS00018">
    <property type="entry name" value="EF_HAND_1"/>
    <property type="match status" value="1"/>
</dbReference>
<dbReference type="Gene3D" id="1.10.238.10">
    <property type="entry name" value="EF-hand"/>
    <property type="match status" value="1"/>
</dbReference>
<dbReference type="PROSITE" id="PS50222">
    <property type="entry name" value="EF_HAND_2"/>
    <property type="match status" value="1"/>
</dbReference>
<evidence type="ECO:0000313" key="3">
    <source>
        <dbReference type="EMBL" id="KAK2561041.1"/>
    </source>
</evidence>
<sequence>MSGKSYFAADVPEVVLKNLFRKYDTDDSKSLGKREMLRLLKEDLGFEDDRAQACILMVDKEYRSTNSSYGFAQKRGSKI</sequence>
<dbReference type="InterPro" id="IPR011992">
    <property type="entry name" value="EF-hand-dom_pair"/>
</dbReference>
<name>A0AAD9QGR4_ACRCE</name>
<keyword evidence="4" id="KW-1185">Reference proteome</keyword>